<reference evidence="1" key="1">
    <citation type="submission" date="2014-09" db="EMBL/GenBank/DDBJ databases">
        <authorList>
            <person name="Magalhaes I.L.F."/>
            <person name="Oliveira U."/>
            <person name="Santos F.R."/>
            <person name="Vidigal T.H.D.A."/>
            <person name="Brescovit A.D."/>
            <person name="Santos A.J."/>
        </authorList>
    </citation>
    <scope>NUCLEOTIDE SEQUENCE</scope>
    <source>
        <tissue evidence="1">Shoot tissue taken approximately 20 cm above the soil surface</tissue>
    </source>
</reference>
<protein>
    <submittedName>
        <fullName evidence="1">Uncharacterized protein</fullName>
    </submittedName>
</protein>
<dbReference type="EMBL" id="GBRH01250548">
    <property type="protein sequence ID" value="JAD47347.1"/>
    <property type="molecule type" value="Transcribed_RNA"/>
</dbReference>
<sequence>MRGRSVYFCDVFLSGSVLLYSQPYRLEKGG</sequence>
<name>A0A0A9AJS3_ARUDO</name>
<reference evidence="1" key="2">
    <citation type="journal article" date="2015" name="Data Brief">
        <title>Shoot transcriptome of the giant reed, Arundo donax.</title>
        <authorList>
            <person name="Barrero R.A."/>
            <person name="Guerrero F.D."/>
            <person name="Moolhuijzen P."/>
            <person name="Goolsby J.A."/>
            <person name="Tidwell J."/>
            <person name="Bellgard S.E."/>
            <person name="Bellgard M.I."/>
        </authorList>
    </citation>
    <scope>NUCLEOTIDE SEQUENCE</scope>
    <source>
        <tissue evidence="1">Shoot tissue taken approximately 20 cm above the soil surface</tissue>
    </source>
</reference>
<proteinExistence type="predicted"/>
<accession>A0A0A9AJS3</accession>
<organism evidence="1">
    <name type="scientific">Arundo donax</name>
    <name type="common">Giant reed</name>
    <name type="synonym">Donax arundinaceus</name>
    <dbReference type="NCBI Taxonomy" id="35708"/>
    <lineage>
        <taxon>Eukaryota</taxon>
        <taxon>Viridiplantae</taxon>
        <taxon>Streptophyta</taxon>
        <taxon>Embryophyta</taxon>
        <taxon>Tracheophyta</taxon>
        <taxon>Spermatophyta</taxon>
        <taxon>Magnoliopsida</taxon>
        <taxon>Liliopsida</taxon>
        <taxon>Poales</taxon>
        <taxon>Poaceae</taxon>
        <taxon>PACMAD clade</taxon>
        <taxon>Arundinoideae</taxon>
        <taxon>Arundineae</taxon>
        <taxon>Arundo</taxon>
    </lineage>
</organism>
<evidence type="ECO:0000313" key="1">
    <source>
        <dbReference type="EMBL" id="JAD47347.1"/>
    </source>
</evidence>
<dbReference type="AlphaFoldDB" id="A0A0A9AJS3"/>